<evidence type="ECO:0000256" key="1">
    <source>
        <dbReference type="ARBA" id="ARBA00001794"/>
    </source>
</evidence>
<comment type="similarity">
    <text evidence="4 9">Belongs to the mannonate dehydratase family.</text>
</comment>
<dbReference type="GO" id="GO:0008927">
    <property type="term" value="F:mannonate dehydratase activity"/>
    <property type="evidence" value="ECO:0007669"/>
    <property type="project" value="UniProtKB-UniRule"/>
</dbReference>
<sequence length="392" mass="44857">MITKHAMRWFGPEDPVSLKEIHQAGATTIVTALHHIPIGEVWSLEEIGKRQKLIPSPLKWEVVESLPVHEDIKKGRPERSKWIENYKNSLRNLASSGIYTVCYNFMPVLDWSRTQLQYELEDGSIALRFDLVEFAAFDLYILKRENAEYPEDLASAAEELYKNSSPETLKRIENSILLGLPGSNDAFELKSLKEMIQEYREIPAQQLKENLYYFIREVGPVAEECGIRLCIHPDDPPFPLLGLPRVVSTEEDLAGLMEAYASVANGITFCTGSLGVREDNDLVKIFQRWADRVHFLHLRSTLRSYTPHLSFYEARHLEGDVNMYQILKAVYEEQKRRAAAGRMDIQIPMRPDHGHALLNDVERPTYPGYTAIGRLKALAELRGIEYTLTQVS</sequence>
<dbReference type="HOGENOM" id="CLU_058621_2_0_10"/>
<dbReference type="HAMAP" id="MF_00106">
    <property type="entry name" value="UxuA"/>
    <property type="match status" value="1"/>
</dbReference>
<evidence type="ECO:0000256" key="7">
    <source>
        <dbReference type="ARBA" id="ARBA00023211"/>
    </source>
</evidence>
<dbReference type="AlphaFoldDB" id="E4RWD0"/>
<dbReference type="eggNOG" id="COG1312">
    <property type="taxonomic scope" value="Bacteria"/>
</dbReference>
<proteinExistence type="inferred from homology"/>
<dbReference type="KEGG" id="lby:Lbys_2327"/>
<evidence type="ECO:0000256" key="8">
    <source>
        <dbReference type="ARBA" id="ARBA00023239"/>
    </source>
</evidence>
<name>E4RWD0_LEAB4</name>
<evidence type="ECO:0000256" key="5">
    <source>
        <dbReference type="ARBA" id="ARBA00012927"/>
    </source>
</evidence>
<dbReference type="EMBL" id="CP002305">
    <property type="protein sequence ID" value="ADQ18003.1"/>
    <property type="molecule type" value="Genomic_DNA"/>
</dbReference>
<keyword evidence="8 9" id="KW-0456">Lyase</keyword>
<evidence type="ECO:0000313" key="10">
    <source>
        <dbReference type="EMBL" id="ADQ18003.1"/>
    </source>
</evidence>
<keyword evidence="7 9" id="KW-0464">Manganese</keyword>
<organism evidence="10 11">
    <name type="scientific">Leadbetterella byssophila (strain DSM 17132 / JCM 16389 / KACC 11308 / NBRC 106382 / 4M15)</name>
    <dbReference type="NCBI Taxonomy" id="649349"/>
    <lineage>
        <taxon>Bacteria</taxon>
        <taxon>Pseudomonadati</taxon>
        <taxon>Bacteroidota</taxon>
        <taxon>Cytophagia</taxon>
        <taxon>Cytophagales</taxon>
        <taxon>Leadbetterellaceae</taxon>
        <taxon>Leadbetterella</taxon>
    </lineage>
</organism>
<evidence type="ECO:0000256" key="2">
    <source>
        <dbReference type="ARBA" id="ARBA00002713"/>
    </source>
</evidence>
<dbReference type="Proteomes" id="UP000007435">
    <property type="component" value="Chromosome"/>
</dbReference>
<dbReference type="GO" id="GO:0030145">
    <property type="term" value="F:manganese ion binding"/>
    <property type="evidence" value="ECO:0007669"/>
    <property type="project" value="TreeGrafter"/>
</dbReference>
<dbReference type="PANTHER" id="PTHR30387">
    <property type="entry name" value="MANNONATE DEHYDRATASE"/>
    <property type="match status" value="1"/>
</dbReference>
<dbReference type="EC" id="4.2.1.8" evidence="5 9"/>
<dbReference type="NCBIfam" id="TIGR00695">
    <property type="entry name" value="uxuA"/>
    <property type="match status" value="1"/>
</dbReference>
<comment type="pathway">
    <text evidence="3 9">Carbohydrate metabolism; pentose and glucuronate interconversion.</text>
</comment>
<dbReference type="STRING" id="649349.Lbys_2327"/>
<dbReference type="NCBIfam" id="NF003027">
    <property type="entry name" value="PRK03906.1"/>
    <property type="match status" value="1"/>
</dbReference>
<protein>
    <recommendedName>
        <fullName evidence="5 9">Mannonate dehydratase</fullName>
        <ecNumber evidence="5 9">4.2.1.8</ecNumber>
    </recommendedName>
    <alternativeName>
        <fullName evidence="9">D-mannonate hydro-lyase</fullName>
    </alternativeName>
</protein>
<reference evidence="10 11" key="2">
    <citation type="journal article" date="2011" name="Stand. Genomic Sci.">
        <title>Complete genome sequence of Leadbetterella byssophila type strain (4M15).</title>
        <authorList>
            <person name="Abt B."/>
            <person name="Teshima H."/>
            <person name="Lucas S."/>
            <person name="Lapidus A."/>
            <person name="Del Rio T.G."/>
            <person name="Nolan M."/>
            <person name="Tice H."/>
            <person name="Cheng J.F."/>
            <person name="Pitluck S."/>
            <person name="Liolios K."/>
            <person name="Pagani I."/>
            <person name="Ivanova N."/>
            <person name="Mavromatis K."/>
            <person name="Pati A."/>
            <person name="Tapia R."/>
            <person name="Han C."/>
            <person name="Goodwin L."/>
            <person name="Chen A."/>
            <person name="Palaniappan K."/>
            <person name="Land M."/>
            <person name="Hauser L."/>
            <person name="Chang Y.J."/>
            <person name="Jeffries C.D."/>
            <person name="Rohde M."/>
            <person name="Goker M."/>
            <person name="Tindall B.J."/>
            <person name="Detter J.C."/>
            <person name="Woyke T."/>
            <person name="Bristow J."/>
            <person name="Eisen J.A."/>
            <person name="Markowitz V."/>
            <person name="Hugenholtz P."/>
            <person name="Klenk H.P."/>
            <person name="Kyrpides N.C."/>
        </authorList>
    </citation>
    <scope>NUCLEOTIDE SEQUENCE [LARGE SCALE GENOMIC DNA]</scope>
    <source>
        <strain evidence="11">DSM 17132 / JCM 16389 / KACC 11308 / NBRC 106382 / 4M15</strain>
    </source>
</reference>
<comment type="cofactor">
    <cofactor evidence="9">
        <name>Fe(2+)</name>
        <dbReference type="ChEBI" id="CHEBI:29033"/>
    </cofactor>
    <cofactor evidence="9">
        <name>Mn(2+)</name>
        <dbReference type="ChEBI" id="CHEBI:29035"/>
    </cofactor>
</comment>
<gene>
    <name evidence="9" type="primary">uxuA</name>
    <name evidence="10" type="ordered locus">Lbys_2327</name>
</gene>
<evidence type="ECO:0000256" key="9">
    <source>
        <dbReference type="HAMAP-Rule" id="MF_00106"/>
    </source>
</evidence>
<comment type="catalytic activity">
    <reaction evidence="1 9">
        <text>D-mannonate = 2-dehydro-3-deoxy-D-gluconate + H2O</text>
        <dbReference type="Rhea" id="RHEA:20097"/>
        <dbReference type="ChEBI" id="CHEBI:15377"/>
        <dbReference type="ChEBI" id="CHEBI:17767"/>
        <dbReference type="ChEBI" id="CHEBI:57990"/>
        <dbReference type="EC" id="4.2.1.8"/>
    </reaction>
</comment>
<dbReference type="Pfam" id="PF03786">
    <property type="entry name" value="UxuA"/>
    <property type="match status" value="1"/>
</dbReference>
<dbReference type="GO" id="GO:0042840">
    <property type="term" value="P:D-glucuronate catabolic process"/>
    <property type="evidence" value="ECO:0007669"/>
    <property type="project" value="TreeGrafter"/>
</dbReference>
<dbReference type="InterPro" id="IPR004628">
    <property type="entry name" value="Man_deHydtase"/>
</dbReference>
<reference key="1">
    <citation type="submission" date="2010-11" db="EMBL/GenBank/DDBJ databases">
        <title>The complete genome of Leadbetterella byssophila DSM 17132.</title>
        <authorList>
            <consortium name="US DOE Joint Genome Institute (JGI-PGF)"/>
            <person name="Lucas S."/>
            <person name="Copeland A."/>
            <person name="Lapidus A."/>
            <person name="Glavina del Rio T."/>
            <person name="Dalin E."/>
            <person name="Tice H."/>
            <person name="Bruce D."/>
            <person name="Goodwin L."/>
            <person name="Pitluck S."/>
            <person name="Kyrpides N."/>
            <person name="Mavromatis K."/>
            <person name="Ivanova N."/>
            <person name="Teshima H."/>
            <person name="Brettin T."/>
            <person name="Detter J.C."/>
            <person name="Han C."/>
            <person name="Tapia R."/>
            <person name="Land M."/>
            <person name="Hauser L."/>
            <person name="Markowitz V."/>
            <person name="Cheng J.-F."/>
            <person name="Hugenholtz P."/>
            <person name="Woyke T."/>
            <person name="Wu D."/>
            <person name="Tindall B."/>
            <person name="Pomrenke H.G."/>
            <person name="Brambilla E."/>
            <person name="Klenk H.-P."/>
            <person name="Eisen J.A."/>
        </authorList>
    </citation>
    <scope>NUCLEOTIDE SEQUENCE [LARGE SCALE GENOMIC DNA]</scope>
    <source>
        <strain>DSM 17132</strain>
    </source>
</reference>
<dbReference type="InterPro" id="IPR036237">
    <property type="entry name" value="Xyl_isomerase-like_sf"/>
</dbReference>
<keyword evidence="6 9" id="KW-0408">Iron</keyword>
<evidence type="ECO:0000256" key="3">
    <source>
        <dbReference type="ARBA" id="ARBA00004892"/>
    </source>
</evidence>
<dbReference type="PANTHER" id="PTHR30387:SF2">
    <property type="entry name" value="MANNONATE DEHYDRATASE"/>
    <property type="match status" value="1"/>
</dbReference>
<keyword evidence="11" id="KW-1185">Reference proteome</keyword>
<dbReference type="PIRSF" id="PIRSF016049">
    <property type="entry name" value="Man_dehyd"/>
    <property type="match status" value="1"/>
</dbReference>
<evidence type="ECO:0000256" key="6">
    <source>
        <dbReference type="ARBA" id="ARBA00023004"/>
    </source>
</evidence>
<evidence type="ECO:0000313" key="11">
    <source>
        <dbReference type="Proteomes" id="UP000007435"/>
    </source>
</evidence>
<evidence type="ECO:0000256" key="4">
    <source>
        <dbReference type="ARBA" id="ARBA00007389"/>
    </source>
</evidence>
<dbReference type="SUPFAM" id="SSF51658">
    <property type="entry name" value="Xylose isomerase-like"/>
    <property type="match status" value="1"/>
</dbReference>
<dbReference type="RefSeq" id="WP_013409044.1">
    <property type="nucleotide sequence ID" value="NC_014655.1"/>
</dbReference>
<dbReference type="Gene3D" id="3.20.20.150">
    <property type="entry name" value="Divalent-metal-dependent TIM barrel enzymes"/>
    <property type="match status" value="1"/>
</dbReference>
<dbReference type="GO" id="GO:0008198">
    <property type="term" value="F:ferrous iron binding"/>
    <property type="evidence" value="ECO:0007669"/>
    <property type="project" value="TreeGrafter"/>
</dbReference>
<accession>E4RWD0</accession>
<dbReference type="UniPathway" id="UPA00246"/>
<comment type="function">
    <text evidence="2 9">Catalyzes the dehydration of D-mannonate.</text>
</comment>